<dbReference type="EMBL" id="MKKU01000032">
    <property type="protein sequence ID" value="RNF26664.1"/>
    <property type="molecule type" value="Genomic_DNA"/>
</dbReference>
<dbReference type="InterPro" id="IPR005612">
    <property type="entry name" value="CCAAT-binding_factor"/>
</dbReference>
<dbReference type="RefSeq" id="XP_029231870.1">
    <property type="nucleotide sequence ID" value="XM_029368000.1"/>
</dbReference>
<feature type="region of interest" description="Disordered" evidence="2">
    <location>
        <begin position="208"/>
        <end position="227"/>
    </location>
</feature>
<proteinExistence type="inferred from homology"/>
<evidence type="ECO:0000313" key="5">
    <source>
        <dbReference type="Proteomes" id="UP000284403"/>
    </source>
</evidence>
<evidence type="ECO:0000256" key="2">
    <source>
        <dbReference type="SAM" id="MobiDB-lite"/>
    </source>
</evidence>
<accession>A0A3R7N7F0</accession>
<gene>
    <name evidence="4" type="ORF">Tco025E_01062</name>
</gene>
<dbReference type="PANTHER" id="PTHR14428:SF5">
    <property type="entry name" value="NUCLEOLAR COMPLEX PROTEIN 3 HOMOLOG"/>
    <property type="match status" value="1"/>
</dbReference>
<evidence type="ECO:0000256" key="1">
    <source>
        <dbReference type="ARBA" id="ARBA00007797"/>
    </source>
</evidence>
<dbReference type="GO" id="GO:0006270">
    <property type="term" value="P:DNA replication initiation"/>
    <property type="evidence" value="ECO:0007669"/>
    <property type="project" value="TreeGrafter"/>
</dbReference>
<feature type="compositionally biased region" description="Basic and acidic residues" evidence="2">
    <location>
        <begin position="208"/>
        <end position="222"/>
    </location>
</feature>
<dbReference type="Pfam" id="PF03914">
    <property type="entry name" value="CBF"/>
    <property type="match status" value="1"/>
</dbReference>
<dbReference type="SUPFAM" id="SSF48371">
    <property type="entry name" value="ARM repeat"/>
    <property type="match status" value="1"/>
</dbReference>
<name>A0A3R7N7F0_9TRYP</name>
<dbReference type="GeneID" id="40314673"/>
<dbReference type="AlphaFoldDB" id="A0A3R7N7F0"/>
<comment type="caution">
    <text evidence="4">The sequence shown here is derived from an EMBL/GenBank/DDBJ whole genome shotgun (WGS) entry which is preliminary data.</text>
</comment>
<dbReference type="InterPro" id="IPR016024">
    <property type="entry name" value="ARM-type_fold"/>
</dbReference>
<dbReference type="InterPro" id="IPR016903">
    <property type="entry name" value="Nucleolar_cplx-assoc_3"/>
</dbReference>
<evidence type="ECO:0000259" key="3">
    <source>
        <dbReference type="Pfam" id="PF03914"/>
    </source>
</evidence>
<organism evidence="4 5">
    <name type="scientific">Trypanosoma conorhini</name>
    <dbReference type="NCBI Taxonomy" id="83891"/>
    <lineage>
        <taxon>Eukaryota</taxon>
        <taxon>Discoba</taxon>
        <taxon>Euglenozoa</taxon>
        <taxon>Kinetoplastea</taxon>
        <taxon>Metakinetoplastina</taxon>
        <taxon>Trypanosomatida</taxon>
        <taxon>Trypanosomatidae</taxon>
        <taxon>Trypanosoma</taxon>
    </lineage>
</organism>
<feature type="domain" description="CCAAT-binding factor" evidence="3">
    <location>
        <begin position="312"/>
        <end position="527"/>
    </location>
</feature>
<dbReference type="Proteomes" id="UP000284403">
    <property type="component" value="Unassembled WGS sequence"/>
</dbReference>
<keyword evidence="5" id="KW-1185">Reference proteome</keyword>
<evidence type="ECO:0000313" key="4">
    <source>
        <dbReference type="EMBL" id="RNF26664.1"/>
    </source>
</evidence>
<feature type="region of interest" description="Disordered" evidence="2">
    <location>
        <begin position="563"/>
        <end position="597"/>
    </location>
</feature>
<reference evidence="4 5" key="1">
    <citation type="journal article" date="2018" name="BMC Genomics">
        <title>Genomic comparison of Trypanosoma conorhini and Trypanosoma rangeli to Trypanosoma cruzi strains of high and low virulence.</title>
        <authorList>
            <person name="Bradwell K.R."/>
            <person name="Koparde V.N."/>
            <person name="Matveyev A.V."/>
            <person name="Serrano M.G."/>
            <person name="Alves J.M."/>
            <person name="Parikh H."/>
            <person name="Huang B."/>
            <person name="Lee V."/>
            <person name="Espinosa-Alvarez O."/>
            <person name="Ortiz P.A."/>
            <person name="Costa-Martins A.G."/>
            <person name="Teixeira M.M."/>
            <person name="Buck G.A."/>
        </authorList>
    </citation>
    <scope>NUCLEOTIDE SEQUENCE [LARGE SCALE GENOMIC DNA]</scope>
    <source>
        <strain evidence="4 5">025E</strain>
    </source>
</reference>
<dbReference type="GO" id="GO:0005730">
    <property type="term" value="C:nucleolus"/>
    <property type="evidence" value="ECO:0007669"/>
    <property type="project" value="TreeGrafter"/>
</dbReference>
<feature type="compositionally biased region" description="Low complexity" evidence="2">
    <location>
        <begin position="375"/>
        <end position="384"/>
    </location>
</feature>
<protein>
    <submittedName>
        <fullName evidence="4">Putative condensin subunit 1</fullName>
    </submittedName>
</protein>
<dbReference type="OrthoDB" id="10263597at2759"/>
<dbReference type="GO" id="GO:0003682">
    <property type="term" value="F:chromatin binding"/>
    <property type="evidence" value="ECO:0007669"/>
    <property type="project" value="TreeGrafter"/>
</dbReference>
<sequence length="597" mass="66598">MQRYLMNTSYLQDQLKELHALHNKTVTEYGDLVENLFRECSILCDVIPNYKISATLEDEDGGSGGRKQKEVYLVQKLEHEVLAQYEHFLQLLRKLQRKTHPEQQALGSRLCAQLINRAAEFNHADKLLSLAVQFANAKSTRVAQPALTALAELLDGQMVSDATESIVSCMLDIVRKQSYAMNPKLLHLLLHIRVALVDMHRRDLTEEKAKNKRLKKEDKELARQLQKSKARRDRAEVAVKQGRILHRVFVIYLRVIEASKSCSQRHQTRILAPTLEGLVKFAPLVNVELYHQLLTALKDLVNDEATSMTTKLHALVAVATLAQRDATASASEWRVDLSYFHEVLFRCLLEALDIPRSDTEKKPNEVEDASDGDDTASQGSTSSAGSLSSQAFSIANSMAQANFVQSNASKEWTFRVSLVLRAVDLLVLTQKHLPVPRVTALVRRLIQATPSCPPHIGLSLLALVHRLMLRYPAVCGIVIGGSDNVIVGRGAYNPAAVQTASANAESSFTWEVSLLTRSYHPTLRRVADVFCRHYHKLSKVAQGQPPVVTKQLDALGPYEVLESYDPSTGELRPPPPLPESMRRAKGAAKRARDDTPP</sequence>
<feature type="region of interest" description="Disordered" evidence="2">
    <location>
        <begin position="359"/>
        <end position="384"/>
    </location>
</feature>
<comment type="similarity">
    <text evidence="1">Belongs to the CBF/MAK21 family.</text>
</comment>
<dbReference type="PANTHER" id="PTHR14428">
    <property type="entry name" value="NUCLEOLAR COMPLEX PROTEIN 3"/>
    <property type="match status" value="1"/>
</dbReference>